<dbReference type="EMBL" id="CAADFJ010000079">
    <property type="protein sequence ID" value="VFK02001.1"/>
    <property type="molecule type" value="Genomic_DNA"/>
</dbReference>
<accession>A0A450UTE8</accession>
<gene>
    <name evidence="1" type="ORF">BECKH772A_GA0070896_100824</name>
    <name evidence="2" type="ORF">BECKH772B_GA0070898_100824</name>
    <name evidence="3" type="ORF">BECKH772C_GA0070978_100794</name>
</gene>
<organism evidence="2">
    <name type="scientific">Candidatus Kentrum eta</name>
    <dbReference type="NCBI Taxonomy" id="2126337"/>
    <lineage>
        <taxon>Bacteria</taxon>
        <taxon>Pseudomonadati</taxon>
        <taxon>Pseudomonadota</taxon>
        <taxon>Gammaproteobacteria</taxon>
        <taxon>Candidatus Kentrum</taxon>
    </lineage>
</organism>
<name>A0A450UTE8_9GAMM</name>
<protein>
    <submittedName>
        <fullName evidence="2">C_GCAxxG_C_C family probable redox protein</fullName>
    </submittedName>
</protein>
<reference evidence="2" key="1">
    <citation type="submission" date="2019-02" db="EMBL/GenBank/DDBJ databases">
        <authorList>
            <person name="Gruber-Vodicka R. H."/>
            <person name="Seah K. B. B."/>
        </authorList>
    </citation>
    <scope>NUCLEOTIDE SEQUENCE</scope>
    <source>
        <strain evidence="3">BECK_SA2B12</strain>
        <strain evidence="1">BECK_SA2B15</strain>
        <strain evidence="2">BECK_SA2B20</strain>
    </source>
</reference>
<dbReference type="EMBL" id="CAADFI010000082">
    <property type="protein sequence ID" value="VFJ95819.1"/>
    <property type="molecule type" value="Genomic_DNA"/>
</dbReference>
<dbReference type="AlphaFoldDB" id="A0A450UTE8"/>
<dbReference type="Pfam" id="PF09719">
    <property type="entry name" value="C_GCAxxG_C_C"/>
    <property type="match status" value="1"/>
</dbReference>
<proteinExistence type="predicted"/>
<dbReference type="EMBL" id="CAADFG010000082">
    <property type="protein sequence ID" value="VFJ95101.1"/>
    <property type="molecule type" value="Genomic_DNA"/>
</dbReference>
<evidence type="ECO:0000313" key="1">
    <source>
        <dbReference type="EMBL" id="VFJ95101.1"/>
    </source>
</evidence>
<dbReference type="InterPro" id="IPR010181">
    <property type="entry name" value="CGCAxxGCC_motif"/>
</dbReference>
<sequence>MAITTRTSFPETAMEKKDKEALAEEAYRKAREYELNYGCCPQCVLVTAQETIGLVEDATIKASHGLAGGGGLTGQGTCGALAGGLMALSAKRGRDRDKFDGKNPFISNFKKGRELVERFEETFGGVTCEALQQTFTGHTYDMWREEGYKAFKEARGEKCGHVTGMVAKWVVEMS</sequence>
<evidence type="ECO:0000313" key="3">
    <source>
        <dbReference type="EMBL" id="VFK02001.1"/>
    </source>
</evidence>
<evidence type="ECO:0000313" key="2">
    <source>
        <dbReference type="EMBL" id="VFJ95819.1"/>
    </source>
</evidence>